<evidence type="ECO:0000313" key="2">
    <source>
        <dbReference type="EMBL" id="OQD80823.1"/>
    </source>
</evidence>
<feature type="domain" description="ABM" evidence="1">
    <location>
        <begin position="4"/>
        <end position="95"/>
    </location>
</feature>
<dbReference type="PROSITE" id="PS51725">
    <property type="entry name" value="ABM"/>
    <property type="match status" value="1"/>
</dbReference>
<dbReference type="PANTHER" id="PTHR40624">
    <property type="entry name" value="BIOSYNTHESIS MONOOXYGENASE, PUTATIVE (AFU_ORTHOLOGUE AFUA_1G12025)-RELATED"/>
    <property type="match status" value="1"/>
</dbReference>
<gene>
    <name evidence="2" type="ORF">PENANT_c031G02917</name>
</gene>
<proteinExistence type="predicted"/>
<accession>A0A1V6PV43</accession>
<dbReference type="SUPFAM" id="SSF54909">
    <property type="entry name" value="Dimeric alpha+beta barrel"/>
    <property type="match status" value="1"/>
</dbReference>
<dbReference type="STRING" id="416450.A0A1V6PV43"/>
<dbReference type="InterPro" id="IPR007138">
    <property type="entry name" value="ABM_dom"/>
</dbReference>
<dbReference type="Pfam" id="PF03992">
    <property type="entry name" value="ABM"/>
    <property type="match status" value="1"/>
</dbReference>
<dbReference type="OrthoDB" id="10011777at2759"/>
<dbReference type="EMBL" id="MDYN01000031">
    <property type="protein sequence ID" value="OQD80823.1"/>
    <property type="molecule type" value="Genomic_DNA"/>
</dbReference>
<name>A0A1V6PV43_9EURO</name>
<dbReference type="PANTHER" id="PTHR40624:SF1">
    <property type="entry name" value="BIOSYNTHESIS MONOOXYGENASE, PUTATIVE (AFU_ORTHOLOGUE AFUA_1G12025)-RELATED"/>
    <property type="match status" value="1"/>
</dbReference>
<evidence type="ECO:0000259" key="1">
    <source>
        <dbReference type="PROSITE" id="PS51725"/>
    </source>
</evidence>
<dbReference type="Proteomes" id="UP000191672">
    <property type="component" value="Unassembled WGS sequence"/>
</dbReference>
<comment type="caution">
    <text evidence="2">The sequence shown here is derived from an EMBL/GenBank/DDBJ whole genome shotgun (WGS) entry which is preliminary data.</text>
</comment>
<keyword evidence="3" id="KW-1185">Reference proteome</keyword>
<sequence>MSEINVTAVITPKPEHFAEVAALVSAVTKQVEEHEPDTLLYYAFQIEKTKEIVVVERYKHQAAVQAHMKAPYFREFAGKLPTLLAKPTELKAGGFLGGWRGVSRL</sequence>
<evidence type="ECO:0000313" key="3">
    <source>
        <dbReference type="Proteomes" id="UP000191672"/>
    </source>
</evidence>
<organism evidence="2 3">
    <name type="scientific">Penicillium antarcticum</name>
    <dbReference type="NCBI Taxonomy" id="416450"/>
    <lineage>
        <taxon>Eukaryota</taxon>
        <taxon>Fungi</taxon>
        <taxon>Dikarya</taxon>
        <taxon>Ascomycota</taxon>
        <taxon>Pezizomycotina</taxon>
        <taxon>Eurotiomycetes</taxon>
        <taxon>Eurotiomycetidae</taxon>
        <taxon>Eurotiales</taxon>
        <taxon>Aspergillaceae</taxon>
        <taxon>Penicillium</taxon>
    </lineage>
</organism>
<reference evidence="3" key="1">
    <citation type="journal article" date="2017" name="Nat. Microbiol.">
        <title>Global analysis of biosynthetic gene clusters reveals vast potential of secondary metabolite production in Penicillium species.</title>
        <authorList>
            <person name="Nielsen J.C."/>
            <person name="Grijseels S."/>
            <person name="Prigent S."/>
            <person name="Ji B."/>
            <person name="Dainat J."/>
            <person name="Nielsen K.F."/>
            <person name="Frisvad J.C."/>
            <person name="Workman M."/>
            <person name="Nielsen J."/>
        </authorList>
    </citation>
    <scope>NUCLEOTIDE SEQUENCE [LARGE SCALE GENOMIC DNA]</scope>
    <source>
        <strain evidence="3">IBT 31811</strain>
    </source>
</reference>
<dbReference type="AlphaFoldDB" id="A0A1V6PV43"/>
<protein>
    <recommendedName>
        <fullName evidence="1">ABM domain-containing protein</fullName>
    </recommendedName>
</protein>
<dbReference type="Gene3D" id="3.30.70.100">
    <property type="match status" value="1"/>
</dbReference>
<dbReference type="InterPro" id="IPR011008">
    <property type="entry name" value="Dimeric_a/b-barrel"/>
</dbReference>